<feature type="compositionally biased region" description="Acidic residues" evidence="1">
    <location>
        <begin position="54"/>
        <end position="77"/>
    </location>
</feature>
<dbReference type="SUPFAM" id="SSF57850">
    <property type="entry name" value="RING/U-box"/>
    <property type="match status" value="1"/>
</dbReference>
<dbReference type="Gene3D" id="3.30.40.10">
    <property type="entry name" value="Zinc/RING finger domain, C3HC4 (zinc finger)"/>
    <property type="match status" value="1"/>
</dbReference>
<dbReference type="OrthoDB" id="129705at2759"/>
<organism evidence="2 3">
    <name type="scientific">Phytophthora cactorum</name>
    <dbReference type="NCBI Taxonomy" id="29920"/>
    <lineage>
        <taxon>Eukaryota</taxon>
        <taxon>Sar</taxon>
        <taxon>Stramenopiles</taxon>
        <taxon>Oomycota</taxon>
        <taxon>Peronosporomycetes</taxon>
        <taxon>Peronosporales</taxon>
        <taxon>Peronosporaceae</taxon>
        <taxon>Phytophthora</taxon>
    </lineage>
</organism>
<dbReference type="Proteomes" id="UP000251314">
    <property type="component" value="Unassembled WGS sequence"/>
</dbReference>
<proteinExistence type="predicted"/>
<dbReference type="AlphaFoldDB" id="A0A329RHA8"/>
<dbReference type="SUPFAM" id="SSF57889">
    <property type="entry name" value="Cysteine-rich domain"/>
    <property type="match status" value="1"/>
</dbReference>
<sequence>MDDDDAMGNQLTPRNKLDGLLLASDEEEVDDLLGFANFEWDEIQFDGASRVEEVVQEDSTEEGVQEDPDGDVQDGAEEAVQGREGVKDCSICLSRLEGQLWVCSRDTCRQPYHRECIMQAVAIDPRCGNCREPISLDVDDDEVLIVGHVAAPPKCNICDRVITGIVLKGPQCSHNVHPNCLVQYNEHDDDNNSAINDDNAFDYEEPERASPTRNVAASDDNSADEYHPSNFKSPSDSDEYEPSDE</sequence>
<reference evidence="2 3" key="1">
    <citation type="submission" date="2018-01" db="EMBL/GenBank/DDBJ databases">
        <title>Draft genome of the strawberry crown rot pathogen Phytophthora cactorum.</title>
        <authorList>
            <person name="Armitage A.D."/>
            <person name="Lysoe E."/>
            <person name="Nellist C.F."/>
            <person name="Harrison R.J."/>
            <person name="Brurberg M.B."/>
        </authorList>
    </citation>
    <scope>NUCLEOTIDE SEQUENCE [LARGE SCALE GENOMIC DNA]</scope>
    <source>
        <strain evidence="2 3">10300</strain>
    </source>
</reference>
<feature type="compositionally biased region" description="Acidic residues" evidence="1">
    <location>
        <begin position="236"/>
        <end position="245"/>
    </location>
</feature>
<protein>
    <recommendedName>
        <fullName evidence="4">RING-type domain-containing protein</fullName>
    </recommendedName>
</protein>
<dbReference type="VEuPathDB" id="FungiDB:PC110_g20847"/>
<gene>
    <name evidence="2" type="ORF">PC110_g20847</name>
</gene>
<dbReference type="EMBL" id="MJFZ01001231">
    <property type="protein sequence ID" value="RAW22712.1"/>
    <property type="molecule type" value="Genomic_DNA"/>
</dbReference>
<accession>A0A329RHA8</accession>
<evidence type="ECO:0000256" key="1">
    <source>
        <dbReference type="SAM" id="MobiDB-lite"/>
    </source>
</evidence>
<dbReference type="InterPro" id="IPR046349">
    <property type="entry name" value="C1-like_sf"/>
</dbReference>
<comment type="caution">
    <text evidence="2">The sequence shown here is derived from an EMBL/GenBank/DDBJ whole genome shotgun (WGS) entry which is preliminary data.</text>
</comment>
<evidence type="ECO:0000313" key="2">
    <source>
        <dbReference type="EMBL" id="RAW22712.1"/>
    </source>
</evidence>
<feature type="region of interest" description="Disordered" evidence="1">
    <location>
        <begin position="52"/>
        <end position="78"/>
    </location>
</feature>
<feature type="region of interest" description="Disordered" evidence="1">
    <location>
        <begin position="191"/>
        <end position="245"/>
    </location>
</feature>
<dbReference type="InterPro" id="IPR013083">
    <property type="entry name" value="Znf_RING/FYVE/PHD"/>
</dbReference>
<dbReference type="CDD" id="cd16448">
    <property type="entry name" value="RING-H2"/>
    <property type="match status" value="1"/>
</dbReference>
<evidence type="ECO:0000313" key="3">
    <source>
        <dbReference type="Proteomes" id="UP000251314"/>
    </source>
</evidence>
<name>A0A329RHA8_9STRA</name>
<keyword evidence="3" id="KW-1185">Reference proteome</keyword>
<evidence type="ECO:0008006" key="4">
    <source>
        <dbReference type="Google" id="ProtNLM"/>
    </source>
</evidence>